<name>A0A6N3GYG2_9CLOT</name>
<dbReference type="InterPro" id="IPR011004">
    <property type="entry name" value="Trimer_LpxA-like_sf"/>
</dbReference>
<protein>
    <recommendedName>
        <fullName evidence="5">Acetyltransferase</fullName>
        <ecNumber evidence="5">2.3.1.-</ecNumber>
    </recommendedName>
</protein>
<dbReference type="InterPro" id="IPR001451">
    <property type="entry name" value="Hexapep"/>
</dbReference>
<evidence type="ECO:0000313" key="7">
    <source>
        <dbReference type="EMBL" id="VYU69634.1"/>
    </source>
</evidence>
<evidence type="ECO:0000256" key="2">
    <source>
        <dbReference type="ARBA" id="ARBA00022679"/>
    </source>
</evidence>
<dbReference type="InterPro" id="IPR024688">
    <property type="entry name" value="Mac_dom"/>
</dbReference>
<dbReference type="Pfam" id="PF12464">
    <property type="entry name" value="Mac"/>
    <property type="match status" value="1"/>
</dbReference>
<dbReference type="FunFam" id="2.160.10.10:FF:000008">
    <property type="entry name" value="Maltose O-acetyltransferase"/>
    <property type="match status" value="1"/>
</dbReference>
<evidence type="ECO:0000259" key="6">
    <source>
        <dbReference type="SMART" id="SM01266"/>
    </source>
</evidence>
<feature type="domain" description="Maltose/galactoside acetyltransferase" evidence="6">
    <location>
        <begin position="4"/>
        <end position="58"/>
    </location>
</feature>
<evidence type="ECO:0000256" key="5">
    <source>
        <dbReference type="RuleBase" id="RU367021"/>
    </source>
</evidence>
<comment type="similarity">
    <text evidence="1 5">Belongs to the transferase hexapeptide repeat family.</text>
</comment>
<sequence>MTEKEKMIRGDWYVSLGEELFNDRQNASGIIFEYNSLHPREVEKRMDLLRSLFGESPKEFYIEQPFRCTYGYNIHWGENSYANFNCTILDCGRVTIGNNVMIGPNVNIFTANHALSIKERMEGLEYADPVEIEDGAWIGGGTTINPGVRIGKNSVIGSGSVVTRNIPENVLAVGNPCRVIRKLDKE</sequence>
<dbReference type="PROSITE" id="PS00101">
    <property type="entry name" value="HEXAPEP_TRANSFERASES"/>
    <property type="match status" value="1"/>
</dbReference>
<dbReference type="PANTHER" id="PTHR43017:SF1">
    <property type="entry name" value="ACETYLTRANSFERASE YJL218W-RELATED"/>
    <property type="match status" value="1"/>
</dbReference>
<dbReference type="CDD" id="cd03357">
    <property type="entry name" value="LbH_MAT_GAT"/>
    <property type="match status" value="1"/>
</dbReference>
<dbReference type="EC" id="2.3.1.-" evidence="5"/>
<dbReference type="RefSeq" id="WP_156627988.1">
    <property type="nucleotide sequence ID" value="NZ_CACRTO010000049.1"/>
</dbReference>
<dbReference type="Pfam" id="PF00132">
    <property type="entry name" value="Hexapep"/>
    <property type="match status" value="1"/>
</dbReference>
<dbReference type="AlphaFoldDB" id="A0A6N3GYG2"/>
<evidence type="ECO:0000256" key="3">
    <source>
        <dbReference type="ARBA" id="ARBA00022737"/>
    </source>
</evidence>
<dbReference type="PANTHER" id="PTHR43017">
    <property type="entry name" value="GALACTOSIDE O-ACETYLTRANSFERASE"/>
    <property type="match status" value="1"/>
</dbReference>
<dbReference type="InterPro" id="IPR039369">
    <property type="entry name" value="LacA-like"/>
</dbReference>
<organism evidence="7">
    <name type="scientific">Clostridium tertium</name>
    <dbReference type="NCBI Taxonomy" id="1559"/>
    <lineage>
        <taxon>Bacteria</taxon>
        <taxon>Bacillati</taxon>
        <taxon>Bacillota</taxon>
        <taxon>Clostridia</taxon>
        <taxon>Eubacteriales</taxon>
        <taxon>Clostridiaceae</taxon>
        <taxon>Clostridium</taxon>
    </lineage>
</organism>
<dbReference type="Gene3D" id="2.160.10.10">
    <property type="entry name" value="Hexapeptide repeat proteins"/>
    <property type="match status" value="1"/>
</dbReference>
<evidence type="ECO:0000256" key="4">
    <source>
        <dbReference type="ARBA" id="ARBA00023315"/>
    </source>
</evidence>
<keyword evidence="3" id="KW-0677">Repeat</keyword>
<dbReference type="SMART" id="SM01266">
    <property type="entry name" value="Mac"/>
    <property type="match status" value="1"/>
</dbReference>
<gene>
    <name evidence="7" type="ORF">CTLFYP3_00207</name>
</gene>
<accession>A0A6N3GYG2</accession>
<keyword evidence="2 5" id="KW-0808">Transferase</keyword>
<dbReference type="GO" id="GO:0008870">
    <property type="term" value="F:galactoside O-acetyltransferase activity"/>
    <property type="evidence" value="ECO:0007669"/>
    <property type="project" value="TreeGrafter"/>
</dbReference>
<dbReference type="SUPFAM" id="SSF51161">
    <property type="entry name" value="Trimeric LpxA-like enzymes"/>
    <property type="match status" value="1"/>
</dbReference>
<dbReference type="EMBL" id="CACRTO010000049">
    <property type="protein sequence ID" value="VYU69634.1"/>
    <property type="molecule type" value="Genomic_DNA"/>
</dbReference>
<dbReference type="InterPro" id="IPR018357">
    <property type="entry name" value="Hexapep_transf_CS"/>
</dbReference>
<keyword evidence="4 5" id="KW-0012">Acyltransferase</keyword>
<reference evidence="7" key="1">
    <citation type="submission" date="2019-11" db="EMBL/GenBank/DDBJ databases">
        <authorList>
            <person name="Feng L."/>
        </authorList>
    </citation>
    <scope>NUCLEOTIDE SEQUENCE</scope>
    <source>
        <strain evidence="7">CTertiumLFYP3</strain>
    </source>
</reference>
<evidence type="ECO:0000256" key="1">
    <source>
        <dbReference type="ARBA" id="ARBA00007274"/>
    </source>
</evidence>
<proteinExistence type="inferred from homology"/>